<sequence>MSSYLFLLCANVLSCSLLKSEQQKNLMGVKFPRRGPTISHLIPNNSRVVKDHIAQNLGVAISKKIGRYLGTFVDNRLSDPQNYTTLVERNGNKLLGWKAKTLSQTSYASS</sequence>
<dbReference type="GO" id="GO:0003964">
    <property type="term" value="F:RNA-directed DNA polymerase activity"/>
    <property type="evidence" value="ECO:0007669"/>
    <property type="project" value="UniProtKB-KW"/>
</dbReference>
<dbReference type="AlphaFoldDB" id="A0A834TU04"/>
<dbReference type="EMBL" id="JAAIUW010000007">
    <property type="protein sequence ID" value="KAF7824024.1"/>
    <property type="molecule type" value="Genomic_DNA"/>
</dbReference>
<organism evidence="2 3">
    <name type="scientific">Senna tora</name>
    <dbReference type="NCBI Taxonomy" id="362788"/>
    <lineage>
        <taxon>Eukaryota</taxon>
        <taxon>Viridiplantae</taxon>
        <taxon>Streptophyta</taxon>
        <taxon>Embryophyta</taxon>
        <taxon>Tracheophyta</taxon>
        <taxon>Spermatophyta</taxon>
        <taxon>Magnoliopsida</taxon>
        <taxon>eudicotyledons</taxon>
        <taxon>Gunneridae</taxon>
        <taxon>Pentapetalae</taxon>
        <taxon>rosids</taxon>
        <taxon>fabids</taxon>
        <taxon>Fabales</taxon>
        <taxon>Fabaceae</taxon>
        <taxon>Caesalpinioideae</taxon>
        <taxon>Cassia clade</taxon>
        <taxon>Senna</taxon>
    </lineage>
</organism>
<feature type="signal peptide" evidence="1">
    <location>
        <begin position="1"/>
        <end position="22"/>
    </location>
</feature>
<proteinExistence type="predicted"/>
<feature type="chain" id="PRO_5032473427" evidence="1">
    <location>
        <begin position="23"/>
        <end position="110"/>
    </location>
</feature>
<dbReference type="OrthoDB" id="1434716at2759"/>
<protein>
    <submittedName>
        <fullName evidence="2">Reverse transcriptase</fullName>
    </submittedName>
</protein>
<comment type="caution">
    <text evidence="2">The sequence shown here is derived from an EMBL/GenBank/DDBJ whole genome shotgun (WGS) entry which is preliminary data.</text>
</comment>
<keyword evidence="2" id="KW-0695">RNA-directed DNA polymerase</keyword>
<keyword evidence="2" id="KW-0808">Transferase</keyword>
<name>A0A834TU04_9FABA</name>
<evidence type="ECO:0000256" key="1">
    <source>
        <dbReference type="SAM" id="SignalP"/>
    </source>
</evidence>
<evidence type="ECO:0000313" key="2">
    <source>
        <dbReference type="EMBL" id="KAF7824024.1"/>
    </source>
</evidence>
<keyword evidence="3" id="KW-1185">Reference proteome</keyword>
<keyword evidence="2" id="KW-0548">Nucleotidyltransferase</keyword>
<reference evidence="2" key="1">
    <citation type="submission" date="2020-09" db="EMBL/GenBank/DDBJ databases">
        <title>Genome-Enabled Discovery of Anthraquinone Biosynthesis in Senna tora.</title>
        <authorList>
            <person name="Kang S.-H."/>
            <person name="Pandey R.P."/>
            <person name="Lee C.-M."/>
            <person name="Sim J.-S."/>
            <person name="Jeong J.-T."/>
            <person name="Choi B.-S."/>
            <person name="Jung M."/>
            <person name="Ginzburg D."/>
            <person name="Zhao K."/>
            <person name="Won S.Y."/>
            <person name="Oh T.-J."/>
            <person name="Yu Y."/>
            <person name="Kim N.-H."/>
            <person name="Lee O.R."/>
            <person name="Lee T.-H."/>
            <person name="Bashyal P."/>
            <person name="Kim T.-S."/>
            <person name="Lee W.-H."/>
            <person name="Kawkins C."/>
            <person name="Kim C.-K."/>
            <person name="Kim J.S."/>
            <person name="Ahn B.O."/>
            <person name="Rhee S.Y."/>
            <person name="Sohng J.K."/>
        </authorList>
    </citation>
    <scope>NUCLEOTIDE SEQUENCE</scope>
    <source>
        <tissue evidence="2">Leaf</tissue>
    </source>
</reference>
<evidence type="ECO:0000313" key="3">
    <source>
        <dbReference type="Proteomes" id="UP000634136"/>
    </source>
</evidence>
<dbReference type="Proteomes" id="UP000634136">
    <property type="component" value="Unassembled WGS sequence"/>
</dbReference>
<accession>A0A834TU04</accession>
<keyword evidence="1" id="KW-0732">Signal</keyword>
<gene>
    <name evidence="2" type="ORF">G2W53_022168</name>
</gene>